<dbReference type="EC" id="2.4.1.-" evidence="10"/>
<keyword evidence="4" id="KW-0808">Transferase</keyword>
<dbReference type="GO" id="GO:0006493">
    <property type="term" value="P:protein O-linked glycosylation"/>
    <property type="evidence" value="ECO:0007669"/>
    <property type="project" value="TreeGrafter"/>
</dbReference>
<keyword evidence="6" id="KW-0735">Signal-anchor</keyword>
<gene>
    <name evidence="11" type="ORF">HPLM_LOCUS20036</name>
</gene>
<dbReference type="GO" id="GO:0000139">
    <property type="term" value="C:Golgi membrane"/>
    <property type="evidence" value="ECO:0007669"/>
    <property type="project" value="UniProtKB-SubCell"/>
</dbReference>
<dbReference type="WBParaSite" id="HPLM_0002004401-mRNA-1">
    <property type="protein sequence ID" value="HPLM_0002004401-mRNA-1"/>
    <property type="gene ID" value="HPLM_0002004401"/>
</dbReference>
<keyword evidence="12" id="KW-1185">Reference proteome</keyword>
<evidence type="ECO:0000256" key="5">
    <source>
        <dbReference type="ARBA" id="ARBA00022692"/>
    </source>
</evidence>
<keyword evidence="8 10" id="KW-0333">Golgi apparatus</keyword>
<dbReference type="Gene3D" id="3.90.550.50">
    <property type="match status" value="1"/>
</dbReference>
<evidence type="ECO:0000256" key="1">
    <source>
        <dbReference type="ARBA" id="ARBA00004323"/>
    </source>
</evidence>
<name>A0A0N4X6Q2_HAEPC</name>
<dbReference type="EMBL" id="UZAF01021796">
    <property type="protein sequence ID" value="VDO81030.1"/>
    <property type="molecule type" value="Genomic_DNA"/>
</dbReference>
<evidence type="ECO:0000256" key="10">
    <source>
        <dbReference type="RuleBase" id="RU363063"/>
    </source>
</evidence>
<evidence type="ECO:0000256" key="2">
    <source>
        <dbReference type="ARBA" id="ARBA00008661"/>
    </source>
</evidence>
<protein>
    <recommendedName>
        <fullName evidence="10">Hexosyltransferase</fullName>
        <ecNumber evidence="10">2.4.1.-</ecNumber>
    </recommendedName>
</protein>
<proteinExistence type="inferred from homology"/>
<keyword evidence="9" id="KW-0472">Membrane</keyword>
<evidence type="ECO:0000313" key="11">
    <source>
        <dbReference type="EMBL" id="VDO81030.1"/>
    </source>
</evidence>
<sequence length="321" mass="36486">MVLVCISIDSEFVGRLQGGFMPSFASNKAGLVEDANRLVWKRFGENIDFLDERLLVINYTIVPAPSSYSYKHFVVVVPSRTNDSTRRTRLRNTYGRFGNEFNFRILFVLGMSGTESGEQSIEQEAKDHGDILQAKFVDSYRNLTIKNIAAMRYVAGVCTEVKAVLKVDDDVAWNVLETTLLVNHAAANNSIHCPQIQKPPVRDPNSTWYVSEEEFAGEMYPPYCCGFAYLIPLPALQTILNATRTERLIHMEDVFITGQLAQKSGVKHMDIMDRASFYREDHRWFSEAIFTLVPDSHAVDFFVLSNAKWFLQRFLPGTINS</sequence>
<dbReference type="Pfam" id="PF01762">
    <property type="entry name" value="Galactosyl_T"/>
    <property type="match status" value="1"/>
</dbReference>
<evidence type="ECO:0000256" key="4">
    <source>
        <dbReference type="ARBA" id="ARBA00022679"/>
    </source>
</evidence>
<evidence type="ECO:0000256" key="7">
    <source>
        <dbReference type="ARBA" id="ARBA00022989"/>
    </source>
</evidence>
<evidence type="ECO:0000313" key="12">
    <source>
        <dbReference type="Proteomes" id="UP000268014"/>
    </source>
</evidence>
<evidence type="ECO:0000256" key="6">
    <source>
        <dbReference type="ARBA" id="ARBA00022968"/>
    </source>
</evidence>
<dbReference type="PANTHER" id="PTHR11214">
    <property type="entry name" value="BETA-1,3-N-ACETYLGLUCOSAMINYLTRANSFERASE"/>
    <property type="match status" value="1"/>
</dbReference>
<organism evidence="13">
    <name type="scientific">Haemonchus placei</name>
    <name type="common">Barber's pole worm</name>
    <dbReference type="NCBI Taxonomy" id="6290"/>
    <lineage>
        <taxon>Eukaryota</taxon>
        <taxon>Metazoa</taxon>
        <taxon>Ecdysozoa</taxon>
        <taxon>Nematoda</taxon>
        <taxon>Chromadorea</taxon>
        <taxon>Rhabditida</taxon>
        <taxon>Rhabditina</taxon>
        <taxon>Rhabditomorpha</taxon>
        <taxon>Strongyloidea</taxon>
        <taxon>Trichostrongylidae</taxon>
        <taxon>Haemonchus</taxon>
    </lineage>
</organism>
<keyword evidence="5" id="KW-0812">Transmembrane</keyword>
<dbReference type="STRING" id="6290.A0A0N4X6Q2"/>
<accession>A0A0N4X6Q2</accession>
<evidence type="ECO:0000256" key="9">
    <source>
        <dbReference type="ARBA" id="ARBA00023136"/>
    </source>
</evidence>
<evidence type="ECO:0000313" key="13">
    <source>
        <dbReference type="WBParaSite" id="HPLM_0002004401-mRNA-1"/>
    </source>
</evidence>
<dbReference type="OrthoDB" id="6355886at2759"/>
<dbReference type="OMA" id="KWAVPEF"/>
<keyword evidence="7" id="KW-1133">Transmembrane helix</keyword>
<dbReference type="AlphaFoldDB" id="A0A0N4X6Q2"/>
<keyword evidence="3 10" id="KW-0328">Glycosyltransferase</keyword>
<dbReference type="PANTHER" id="PTHR11214:SF378">
    <property type="entry name" value="BETA-1,3-GALACTOSYLTRANSFERASE 4"/>
    <property type="match status" value="1"/>
</dbReference>
<dbReference type="GO" id="GO:0016758">
    <property type="term" value="F:hexosyltransferase activity"/>
    <property type="evidence" value="ECO:0007669"/>
    <property type="project" value="InterPro"/>
</dbReference>
<comment type="similarity">
    <text evidence="2 10">Belongs to the glycosyltransferase 31 family.</text>
</comment>
<dbReference type="Proteomes" id="UP000268014">
    <property type="component" value="Unassembled WGS sequence"/>
</dbReference>
<comment type="subcellular location">
    <subcellularLocation>
        <location evidence="1 10">Golgi apparatus membrane</location>
        <topology evidence="1 10">Single-pass type II membrane protein</topology>
    </subcellularLocation>
</comment>
<reference evidence="13" key="1">
    <citation type="submission" date="2017-02" db="UniProtKB">
        <authorList>
            <consortium name="WormBaseParasite"/>
        </authorList>
    </citation>
    <scope>IDENTIFICATION</scope>
</reference>
<reference evidence="11 12" key="2">
    <citation type="submission" date="2018-11" db="EMBL/GenBank/DDBJ databases">
        <authorList>
            <consortium name="Pathogen Informatics"/>
        </authorList>
    </citation>
    <scope>NUCLEOTIDE SEQUENCE [LARGE SCALE GENOMIC DNA]</scope>
    <source>
        <strain evidence="11 12">MHpl1</strain>
    </source>
</reference>
<evidence type="ECO:0000256" key="8">
    <source>
        <dbReference type="ARBA" id="ARBA00023034"/>
    </source>
</evidence>
<dbReference type="InterPro" id="IPR002659">
    <property type="entry name" value="Glyco_trans_31"/>
</dbReference>
<evidence type="ECO:0000256" key="3">
    <source>
        <dbReference type="ARBA" id="ARBA00022676"/>
    </source>
</evidence>